<evidence type="ECO:0000313" key="2">
    <source>
        <dbReference type="EMBL" id="PHY92759.1"/>
    </source>
</evidence>
<evidence type="ECO:0000256" key="1">
    <source>
        <dbReference type="SAM" id="Phobius"/>
    </source>
</evidence>
<feature type="transmembrane region" description="Helical" evidence="1">
    <location>
        <begin position="12"/>
        <end position="32"/>
    </location>
</feature>
<accession>A0A2G4R890</accession>
<organism evidence="2 3">
    <name type="scientific">Acetobacter pomorum</name>
    <dbReference type="NCBI Taxonomy" id="65959"/>
    <lineage>
        <taxon>Bacteria</taxon>
        <taxon>Pseudomonadati</taxon>
        <taxon>Pseudomonadota</taxon>
        <taxon>Alphaproteobacteria</taxon>
        <taxon>Acetobacterales</taxon>
        <taxon>Acetobacteraceae</taxon>
        <taxon>Acetobacter</taxon>
    </lineage>
</organism>
<keyword evidence="1" id="KW-0812">Transmembrane</keyword>
<keyword evidence="1" id="KW-1133">Transmembrane helix</keyword>
<keyword evidence="1" id="KW-0472">Membrane</keyword>
<evidence type="ECO:0000313" key="3">
    <source>
        <dbReference type="Proteomes" id="UP000228751"/>
    </source>
</evidence>
<proteinExistence type="predicted"/>
<comment type="caution">
    <text evidence="2">The sequence shown here is derived from an EMBL/GenBank/DDBJ whole genome shotgun (WGS) entry which is preliminary data.</text>
</comment>
<keyword evidence="3" id="KW-1185">Reference proteome</keyword>
<dbReference type="EMBL" id="PEBQ01000196">
    <property type="protein sequence ID" value="PHY92759.1"/>
    <property type="molecule type" value="Genomic_DNA"/>
</dbReference>
<protein>
    <submittedName>
        <fullName evidence="2">Uncharacterized protein</fullName>
    </submittedName>
</protein>
<gene>
    <name evidence="2" type="ORF">CSR02_15120</name>
</gene>
<name>A0A2G4R890_9PROT</name>
<reference evidence="2 3" key="1">
    <citation type="submission" date="2017-10" db="EMBL/GenBank/DDBJ databases">
        <title>Genomic analysis of the genus Acetobacter.</title>
        <authorList>
            <person name="Kim K.H."/>
            <person name="Chun B.H."/>
            <person name="Son A.R."/>
            <person name="Jeon C.O."/>
        </authorList>
    </citation>
    <scope>NUCLEOTIDE SEQUENCE [LARGE SCALE GENOMIC DNA]</scope>
    <source>
        <strain evidence="2 3">LHT 2458</strain>
    </source>
</reference>
<dbReference type="Proteomes" id="UP000228751">
    <property type="component" value="Unassembled WGS sequence"/>
</dbReference>
<feature type="transmembrane region" description="Helical" evidence="1">
    <location>
        <begin position="44"/>
        <end position="67"/>
    </location>
</feature>
<dbReference type="AlphaFoldDB" id="A0A2G4R890"/>
<sequence>MRQNKPSLSASCFIYFSIVILISEWLVGRYLIKLFRKSLYDTNTFNIISDTTFIVIAMTAFVLYQIFKRQFAASHKDK</sequence>